<feature type="compositionally biased region" description="Acidic residues" evidence="1">
    <location>
        <begin position="43"/>
        <end position="56"/>
    </location>
</feature>
<dbReference type="AlphaFoldDB" id="A0A8S8ZLV6"/>
<feature type="region of interest" description="Disordered" evidence="1">
    <location>
        <begin position="20"/>
        <end position="77"/>
    </location>
</feature>
<protein>
    <submittedName>
        <fullName evidence="2">Uncharacterized protein</fullName>
    </submittedName>
</protein>
<dbReference type="Proteomes" id="UP000433876">
    <property type="component" value="Unassembled WGS sequence"/>
</dbReference>
<name>A0A8S8ZLV6_SORMA</name>
<accession>A0A8S8ZLV6</accession>
<organism evidence="2 3">
    <name type="scientific">Sordaria macrospora</name>
    <dbReference type="NCBI Taxonomy" id="5147"/>
    <lineage>
        <taxon>Eukaryota</taxon>
        <taxon>Fungi</taxon>
        <taxon>Dikarya</taxon>
        <taxon>Ascomycota</taxon>
        <taxon>Pezizomycotina</taxon>
        <taxon>Sordariomycetes</taxon>
        <taxon>Sordariomycetidae</taxon>
        <taxon>Sordariales</taxon>
        <taxon>Sordariaceae</taxon>
        <taxon>Sordaria</taxon>
    </lineage>
</organism>
<reference evidence="2 3" key="1">
    <citation type="submission" date="2017-07" db="EMBL/GenBank/DDBJ databases">
        <title>Genome sequence of the Sordaria macrospora wild type strain R19027.</title>
        <authorList>
            <person name="Nowrousian M."/>
            <person name="Teichert I."/>
            <person name="Kueck U."/>
        </authorList>
    </citation>
    <scope>NUCLEOTIDE SEQUENCE [LARGE SCALE GENOMIC DNA]</scope>
    <source>
        <strain evidence="2 3">R19027</strain>
        <tissue evidence="2">Mycelium</tissue>
    </source>
</reference>
<evidence type="ECO:0000256" key="1">
    <source>
        <dbReference type="SAM" id="MobiDB-lite"/>
    </source>
</evidence>
<comment type="caution">
    <text evidence="2">The sequence shown here is derived from an EMBL/GenBank/DDBJ whole genome shotgun (WGS) entry which is preliminary data.</text>
</comment>
<dbReference type="EMBL" id="NMPR01000088">
    <property type="protein sequence ID" value="KAA8631013.1"/>
    <property type="molecule type" value="Genomic_DNA"/>
</dbReference>
<evidence type="ECO:0000313" key="2">
    <source>
        <dbReference type="EMBL" id="KAA8631013.1"/>
    </source>
</evidence>
<evidence type="ECO:0000313" key="3">
    <source>
        <dbReference type="Proteomes" id="UP000433876"/>
    </source>
</evidence>
<proteinExistence type="predicted"/>
<gene>
    <name evidence="2" type="ORF">SMACR_05759</name>
</gene>
<dbReference type="VEuPathDB" id="FungiDB:SMAC_05759"/>
<sequence>MSLKASRLMASGVSHKVVESDLRGAGAAPPHHGSKEMGLSSLDMDDDDDDDDDDEEGRNPRQVYACKPGDPYPGGQLPRISLGRCCGAFTARSDGDRLRHF</sequence>